<gene>
    <name evidence="2" type="ORF">ALC57_06153</name>
</gene>
<protein>
    <submittedName>
        <fullName evidence="2">Uncharacterized protein</fullName>
    </submittedName>
</protein>
<organism evidence="2 3">
    <name type="scientific">Trachymyrmex cornetzi</name>
    <dbReference type="NCBI Taxonomy" id="471704"/>
    <lineage>
        <taxon>Eukaryota</taxon>
        <taxon>Metazoa</taxon>
        <taxon>Ecdysozoa</taxon>
        <taxon>Arthropoda</taxon>
        <taxon>Hexapoda</taxon>
        <taxon>Insecta</taxon>
        <taxon>Pterygota</taxon>
        <taxon>Neoptera</taxon>
        <taxon>Endopterygota</taxon>
        <taxon>Hymenoptera</taxon>
        <taxon>Apocrita</taxon>
        <taxon>Aculeata</taxon>
        <taxon>Formicoidea</taxon>
        <taxon>Formicidae</taxon>
        <taxon>Myrmicinae</taxon>
        <taxon>Trachymyrmex</taxon>
    </lineage>
</organism>
<evidence type="ECO:0000256" key="1">
    <source>
        <dbReference type="SAM" id="MobiDB-lite"/>
    </source>
</evidence>
<feature type="region of interest" description="Disordered" evidence="1">
    <location>
        <begin position="44"/>
        <end position="89"/>
    </location>
</feature>
<reference evidence="2 3" key="1">
    <citation type="submission" date="2015-09" db="EMBL/GenBank/DDBJ databases">
        <title>Trachymyrmex cornetzi WGS genome.</title>
        <authorList>
            <person name="Nygaard S."/>
            <person name="Hu H."/>
            <person name="Boomsma J."/>
            <person name="Zhang G."/>
        </authorList>
    </citation>
    <scope>NUCLEOTIDE SEQUENCE [LARGE SCALE GENOMIC DNA]</scope>
    <source>
        <strain evidence="2">Tcor2-1</strain>
        <tissue evidence="2">Whole body</tissue>
    </source>
</reference>
<name>A0A195E9P5_9HYME</name>
<dbReference type="EMBL" id="KQ979440">
    <property type="protein sequence ID" value="KYN21539.1"/>
    <property type="molecule type" value="Genomic_DNA"/>
</dbReference>
<accession>A0A195E9P5</accession>
<dbReference type="Proteomes" id="UP000078492">
    <property type="component" value="Unassembled WGS sequence"/>
</dbReference>
<proteinExistence type="predicted"/>
<dbReference type="AlphaFoldDB" id="A0A195E9P5"/>
<sequence length="103" mass="11357">MASIIGGPVVPPYSIQDISSSLRLCKFAYTRLDGRIDEGRLTNSPFPRAARLRGTRTSECSDRVEGPGEKRERRVSENEDDAMASILTPSRKQNELFASEVAA</sequence>
<evidence type="ECO:0000313" key="2">
    <source>
        <dbReference type="EMBL" id="KYN21539.1"/>
    </source>
</evidence>
<keyword evidence="3" id="KW-1185">Reference proteome</keyword>
<evidence type="ECO:0000313" key="3">
    <source>
        <dbReference type="Proteomes" id="UP000078492"/>
    </source>
</evidence>
<feature type="compositionally biased region" description="Basic and acidic residues" evidence="1">
    <location>
        <begin position="59"/>
        <end position="77"/>
    </location>
</feature>